<evidence type="ECO:0000256" key="1">
    <source>
        <dbReference type="SAM" id="SignalP"/>
    </source>
</evidence>
<dbReference type="EMBL" id="BAABFT010000001">
    <property type="protein sequence ID" value="GAA4309119.1"/>
    <property type="molecule type" value="Genomic_DNA"/>
</dbReference>
<comment type="caution">
    <text evidence="2">The sequence shown here is derived from an EMBL/GenBank/DDBJ whole genome shotgun (WGS) entry which is preliminary data.</text>
</comment>
<evidence type="ECO:0008006" key="4">
    <source>
        <dbReference type="Google" id="ProtNLM"/>
    </source>
</evidence>
<feature type="chain" id="PRO_5047087187" description="DUF4468 domain-containing protein" evidence="1">
    <location>
        <begin position="23"/>
        <end position="230"/>
    </location>
</feature>
<proteinExistence type="predicted"/>
<protein>
    <recommendedName>
        <fullName evidence="4">DUF4468 domain-containing protein</fullName>
    </recommendedName>
</protein>
<keyword evidence="1" id="KW-0732">Signal</keyword>
<evidence type="ECO:0000313" key="2">
    <source>
        <dbReference type="EMBL" id="GAA4309119.1"/>
    </source>
</evidence>
<evidence type="ECO:0000313" key="3">
    <source>
        <dbReference type="Proteomes" id="UP001500582"/>
    </source>
</evidence>
<organism evidence="2 3">
    <name type="scientific">Mucilaginibacter gynuensis</name>
    <dbReference type="NCBI Taxonomy" id="1302236"/>
    <lineage>
        <taxon>Bacteria</taxon>
        <taxon>Pseudomonadati</taxon>
        <taxon>Bacteroidota</taxon>
        <taxon>Sphingobacteriia</taxon>
        <taxon>Sphingobacteriales</taxon>
        <taxon>Sphingobacteriaceae</taxon>
        <taxon>Mucilaginibacter</taxon>
    </lineage>
</organism>
<sequence>MNKVKKAILSFISICFVLTATAQKWQPGVFTDIKGNTETGFIRPNPSGKGPVKDEGFIEFKKDEKMNPIKLSAGELRSFMVGKDSFVVAHAPKNESWGSKELDFVKVVLNEEVKLYLGRGSSGGGGFRPGLSGGIGGGSGGYGGGVGGGVGISFGGNGGGGKGKATYYFGANTSELVQLTPNNFIDIMSDIMGDEPEVVDRIHENKFNINNIEKLIAYFKAVKAEHAAQQ</sequence>
<reference evidence="3" key="1">
    <citation type="journal article" date="2019" name="Int. J. Syst. Evol. Microbiol.">
        <title>The Global Catalogue of Microorganisms (GCM) 10K type strain sequencing project: providing services to taxonomists for standard genome sequencing and annotation.</title>
        <authorList>
            <consortium name="The Broad Institute Genomics Platform"/>
            <consortium name="The Broad Institute Genome Sequencing Center for Infectious Disease"/>
            <person name="Wu L."/>
            <person name="Ma J."/>
        </authorList>
    </citation>
    <scope>NUCLEOTIDE SEQUENCE [LARGE SCALE GENOMIC DNA]</scope>
    <source>
        <strain evidence="3">JCM 17705</strain>
    </source>
</reference>
<gene>
    <name evidence="2" type="ORF">GCM10023149_03300</name>
</gene>
<dbReference type="Proteomes" id="UP001500582">
    <property type="component" value="Unassembled WGS sequence"/>
</dbReference>
<feature type="signal peptide" evidence="1">
    <location>
        <begin position="1"/>
        <end position="22"/>
    </location>
</feature>
<accession>A0ABP8FR75</accession>
<name>A0ABP8FR75_9SPHI</name>
<keyword evidence="3" id="KW-1185">Reference proteome</keyword>